<accession>A0A0R2DDX7</accession>
<organism evidence="1 2">
    <name type="scientific">Loigolactobacillus rennini DSM 20253</name>
    <dbReference type="NCBI Taxonomy" id="1423796"/>
    <lineage>
        <taxon>Bacteria</taxon>
        <taxon>Bacillati</taxon>
        <taxon>Bacillota</taxon>
        <taxon>Bacilli</taxon>
        <taxon>Lactobacillales</taxon>
        <taxon>Lactobacillaceae</taxon>
        <taxon>Loigolactobacillus</taxon>
    </lineage>
</organism>
<gene>
    <name evidence="1" type="ORF">FC24_GL001070</name>
</gene>
<dbReference type="EMBL" id="AYYI01000027">
    <property type="protein sequence ID" value="KRM98731.1"/>
    <property type="molecule type" value="Genomic_DNA"/>
</dbReference>
<dbReference type="PATRIC" id="fig|1423796.3.peg.1094"/>
<keyword evidence="2" id="KW-1185">Reference proteome</keyword>
<name>A0A0R2DDX7_9LACO</name>
<reference evidence="1 2" key="1">
    <citation type="journal article" date="2015" name="Genome Announc.">
        <title>Expanding the biotechnology potential of lactobacilli through comparative genomics of 213 strains and associated genera.</title>
        <authorList>
            <person name="Sun Z."/>
            <person name="Harris H.M."/>
            <person name="McCann A."/>
            <person name="Guo C."/>
            <person name="Argimon S."/>
            <person name="Zhang W."/>
            <person name="Yang X."/>
            <person name="Jeffery I.B."/>
            <person name="Cooney J.C."/>
            <person name="Kagawa T.F."/>
            <person name="Liu W."/>
            <person name="Song Y."/>
            <person name="Salvetti E."/>
            <person name="Wrobel A."/>
            <person name="Rasinkangas P."/>
            <person name="Parkhill J."/>
            <person name="Rea M.C."/>
            <person name="O'Sullivan O."/>
            <person name="Ritari J."/>
            <person name="Douillard F.P."/>
            <person name="Paul Ross R."/>
            <person name="Yang R."/>
            <person name="Briner A.E."/>
            <person name="Felis G.E."/>
            <person name="de Vos W.M."/>
            <person name="Barrangou R."/>
            <person name="Klaenhammer T.R."/>
            <person name="Caufield P.W."/>
            <person name="Cui Y."/>
            <person name="Zhang H."/>
            <person name="O'Toole P.W."/>
        </authorList>
    </citation>
    <scope>NUCLEOTIDE SEQUENCE [LARGE SCALE GENOMIC DNA]</scope>
    <source>
        <strain evidence="1 2">DSM 20253</strain>
    </source>
</reference>
<evidence type="ECO:0000313" key="2">
    <source>
        <dbReference type="Proteomes" id="UP000051638"/>
    </source>
</evidence>
<dbReference type="AlphaFoldDB" id="A0A0R2DDX7"/>
<dbReference type="Proteomes" id="UP000051638">
    <property type="component" value="Unassembled WGS sequence"/>
</dbReference>
<comment type="caution">
    <text evidence="1">The sequence shown here is derived from an EMBL/GenBank/DDBJ whole genome shotgun (WGS) entry which is preliminary data.</text>
</comment>
<dbReference type="RefSeq" id="WP_057873701.1">
    <property type="nucleotide sequence ID" value="NZ_AYYI01000027.1"/>
</dbReference>
<sequence length="108" mass="12628">MKKDQSINIIAADLDRIPAFLYLFANVHYYTFDVLRNREIKLGEGLSILLNLSDLTEGDLFWLDQIPFKQLIYTEKLPNNKKICDELTKIQARDMANSSIKRAFEIFK</sequence>
<evidence type="ECO:0000313" key="1">
    <source>
        <dbReference type="EMBL" id="KRM98731.1"/>
    </source>
</evidence>
<protein>
    <submittedName>
        <fullName evidence="1">Uncharacterized protein</fullName>
    </submittedName>
</protein>
<dbReference type="STRING" id="1423796.FC24_GL001070"/>
<proteinExistence type="predicted"/>